<dbReference type="OrthoDB" id="2744543at2759"/>
<feature type="domain" description="N-acetyltransferase" evidence="1">
    <location>
        <begin position="85"/>
        <end position="206"/>
    </location>
</feature>
<proteinExistence type="predicted"/>
<dbReference type="Proteomes" id="UP000717696">
    <property type="component" value="Unassembled WGS sequence"/>
</dbReference>
<dbReference type="Gene3D" id="3.40.630.30">
    <property type="match status" value="1"/>
</dbReference>
<dbReference type="EMBL" id="JAGMUU010000003">
    <property type="protein sequence ID" value="KAH7157953.1"/>
    <property type="molecule type" value="Genomic_DNA"/>
</dbReference>
<dbReference type="PANTHER" id="PTHR42791">
    <property type="entry name" value="GNAT FAMILY ACETYLTRANSFERASE"/>
    <property type="match status" value="1"/>
</dbReference>
<evidence type="ECO:0000313" key="2">
    <source>
        <dbReference type="EMBL" id="KAH7157953.1"/>
    </source>
</evidence>
<accession>A0A9P9JHC5</accession>
<dbReference type="PROSITE" id="PS51186">
    <property type="entry name" value="GNAT"/>
    <property type="match status" value="1"/>
</dbReference>
<name>A0A9P9JHC5_9HYPO</name>
<dbReference type="GO" id="GO:0016747">
    <property type="term" value="F:acyltransferase activity, transferring groups other than amino-acyl groups"/>
    <property type="evidence" value="ECO:0007669"/>
    <property type="project" value="InterPro"/>
</dbReference>
<gene>
    <name evidence="2" type="ORF">B0J13DRAFT_520671</name>
</gene>
<keyword evidence="3" id="KW-1185">Reference proteome</keyword>
<reference evidence="2" key="1">
    <citation type="journal article" date="2021" name="Nat. Commun.">
        <title>Genetic determinants of endophytism in the Arabidopsis root mycobiome.</title>
        <authorList>
            <person name="Mesny F."/>
            <person name="Miyauchi S."/>
            <person name="Thiergart T."/>
            <person name="Pickel B."/>
            <person name="Atanasova L."/>
            <person name="Karlsson M."/>
            <person name="Huettel B."/>
            <person name="Barry K.W."/>
            <person name="Haridas S."/>
            <person name="Chen C."/>
            <person name="Bauer D."/>
            <person name="Andreopoulos W."/>
            <person name="Pangilinan J."/>
            <person name="LaButti K."/>
            <person name="Riley R."/>
            <person name="Lipzen A."/>
            <person name="Clum A."/>
            <person name="Drula E."/>
            <person name="Henrissat B."/>
            <person name="Kohler A."/>
            <person name="Grigoriev I.V."/>
            <person name="Martin F.M."/>
            <person name="Hacquard S."/>
        </authorList>
    </citation>
    <scope>NUCLEOTIDE SEQUENCE</scope>
    <source>
        <strain evidence="2">MPI-CAGE-AT-0021</strain>
    </source>
</reference>
<comment type="caution">
    <text evidence="2">The sequence shown here is derived from an EMBL/GenBank/DDBJ whole genome shotgun (WGS) entry which is preliminary data.</text>
</comment>
<dbReference type="InterPro" id="IPR000182">
    <property type="entry name" value="GNAT_dom"/>
</dbReference>
<dbReference type="PANTHER" id="PTHR42791:SF1">
    <property type="entry name" value="N-ACETYLTRANSFERASE DOMAIN-CONTAINING PROTEIN"/>
    <property type="match status" value="1"/>
</dbReference>
<protein>
    <submittedName>
        <fullName evidence="2">Acyl-CoA N-acyltransferase</fullName>
    </submittedName>
</protein>
<dbReference type="Pfam" id="PF13508">
    <property type="entry name" value="Acetyltransf_7"/>
    <property type="match status" value="1"/>
</dbReference>
<dbReference type="InterPro" id="IPR016181">
    <property type="entry name" value="Acyl_CoA_acyltransferase"/>
</dbReference>
<sequence>MPRRGRMKIRSNLIKRSTPCTCITVFDAEDLAELITVPAMENGALFKTMFPNWEKGTSAQRAEVERWYGELLQEAVETGGRHGFLQLRDWEGYPLGFCGWTMHWRVTLDEERRSERQKSFPELLDCDAWVDLTKRLNVERDKALEGMGDVYRMTCTFVRPEYQRKGVGSTLLKWAFEHIDEVEMPVYLFAPPNAVDFYAKFGFEVA</sequence>
<dbReference type="AlphaFoldDB" id="A0A9P9JHC5"/>
<dbReference type="InterPro" id="IPR052523">
    <property type="entry name" value="Trichothecene_AcTrans"/>
</dbReference>
<dbReference type="CDD" id="cd04301">
    <property type="entry name" value="NAT_SF"/>
    <property type="match status" value="1"/>
</dbReference>
<evidence type="ECO:0000313" key="3">
    <source>
        <dbReference type="Proteomes" id="UP000717696"/>
    </source>
</evidence>
<evidence type="ECO:0000259" key="1">
    <source>
        <dbReference type="PROSITE" id="PS51186"/>
    </source>
</evidence>
<organism evidence="2 3">
    <name type="scientific">Dactylonectria estremocensis</name>
    <dbReference type="NCBI Taxonomy" id="1079267"/>
    <lineage>
        <taxon>Eukaryota</taxon>
        <taxon>Fungi</taxon>
        <taxon>Dikarya</taxon>
        <taxon>Ascomycota</taxon>
        <taxon>Pezizomycotina</taxon>
        <taxon>Sordariomycetes</taxon>
        <taxon>Hypocreomycetidae</taxon>
        <taxon>Hypocreales</taxon>
        <taxon>Nectriaceae</taxon>
        <taxon>Dactylonectria</taxon>
    </lineage>
</organism>
<dbReference type="SUPFAM" id="SSF55729">
    <property type="entry name" value="Acyl-CoA N-acyltransferases (Nat)"/>
    <property type="match status" value="1"/>
</dbReference>